<reference evidence="1 2" key="1">
    <citation type="journal article" date="2023" name="Nat. Microbiol.">
        <title>A compendium of viruses from methanogenic archaea reveals their diversity and adaptations to the gut environment.</title>
        <authorList>
            <person name="Medvedeva S."/>
            <person name="Borrel G."/>
            <person name="Krupovic M."/>
            <person name="Gribaldo S."/>
        </authorList>
    </citation>
    <scope>NUCLEOTIDE SEQUENCE [LARGE SCALE GENOMIC DNA]</scope>
</reference>
<protein>
    <submittedName>
        <fullName evidence="1">Uncharacterized protein</fullName>
    </submittedName>
</protein>
<name>A0AA87CCK3_9CAUD</name>
<evidence type="ECO:0000313" key="1">
    <source>
        <dbReference type="EMBL" id="DBA35511.1"/>
    </source>
</evidence>
<dbReference type="EMBL" id="BK063678">
    <property type="protein sequence ID" value="DBA35511.1"/>
    <property type="molecule type" value="Genomic_DNA"/>
</dbReference>
<dbReference type="RefSeq" id="YP_013605291.1">
    <property type="nucleotide sequence ID" value="NC_133254.1"/>
</dbReference>
<keyword evidence="2" id="KW-1185">Reference proteome</keyword>
<dbReference type="Proteomes" id="UP001303695">
    <property type="component" value="Segment"/>
</dbReference>
<proteinExistence type="predicted"/>
<sequence length="49" mass="5454">MFYVKQGSVTPISGYVISEQDKELFKLLLAEAKANLNAHSLTKKESVKV</sequence>
<gene>
    <name evidence="1" type="ORF">vir249_00066</name>
</gene>
<evidence type="ECO:0000313" key="2">
    <source>
        <dbReference type="Proteomes" id="UP001303695"/>
    </source>
</evidence>
<organism evidence="1 2">
    <name type="scientific">Caudoviricetes sp. vir249</name>
    <dbReference type="NCBI Taxonomy" id="3068355"/>
    <lineage>
        <taxon>Viruses</taxon>
        <taxon>Duplodnaviria</taxon>
        <taxon>Heunggongvirae</taxon>
        <taxon>Uroviricota</taxon>
        <taxon>Caudoviricetes</taxon>
    </lineage>
</organism>
<dbReference type="GeneID" id="300198884"/>
<accession>A0AA87CCK3</accession>